<dbReference type="EMBL" id="CP049871">
    <property type="protein sequence ID" value="QIL02816.1"/>
    <property type="molecule type" value="Genomic_DNA"/>
</dbReference>
<accession>A0A6G7ZPI4</accession>
<evidence type="ECO:0000256" key="1">
    <source>
        <dbReference type="SAM" id="MobiDB-lite"/>
    </source>
</evidence>
<sequence length="117" mass="11771">MRELIIAGAAALLLTACNRGGNADQQAAIEQNVETQVVATNDVTAIDAATGQAANMAADVAYMPEETEAANDAAPAKTASGDKSATKPQPERSAKRPAQADSNEPALAAEPAPANAV</sequence>
<feature type="region of interest" description="Disordered" evidence="1">
    <location>
        <begin position="65"/>
        <end position="117"/>
    </location>
</feature>
<dbReference type="AlphaFoldDB" id="A0A6G7ZPI4"/>
<gene>
    <name evidence="2" type="ORF">G7078_08490</name>
</gene>
<feature type="compositionally biased region" description="Low complexity" evidence="1">
    <location>
        <begin position="103"/>
        <end position="117"/>
    </location>
</feature>
<evidence type="ECO:0000313" key="3">
    <source>
        <dbReference type="Proteomes" id="UP000502502"/>
    </source>
</evidence>
<dbReference type="Proteomes" id="UP000502502">
    <property type="component" value="Chromosome"/>
</dbReference>
<organism evidence="2 3">
    <name type="scientific">Sphingomonas sinipercae</name>
    <dbReference type="NCBI Taxonomy" id="2714944"/>
    <lineage>
        <taxon>Bacteria</taxon>
        <taxon>Pseudomonadati</taxon>
        <taxon>Pseudomonadota</taxon>
        <taxon>Alphaproteobacteria</taxon>
        <taxon>Sphingomonadales</taxon>
        <taxon>Sphingomonadaceae</taxon>
        <taxon>Sphingomonas</taxon>
    </lineage>
</organism>
<dbReference type="PROSITE" id="PS51257">
    <property type="entry name" value="PROKAR_LIPOPROTEIN"/>
    <property type="match status" value="1"/>
</dbReference>
<dbReference type="KEGG" id="ssin:G7078_08490"/>
<evidence type="ECO:0000313" key="2">
    <source>
        <dbReference type="EMBL" id="QIL02816.1"/>
    </source>
</evidence>
<keyword evidence="3" id="KW-1185">Reference proteome</keyword>
<evidence type="ECO:0008006" key="4">
    <source>
        <dbReference type="Google" id="ProtNLM"/>
    </source>
</evidence>
<name>A0A6G7ZPI4_9SPHN</name>
<dbReference type="RefSeq" id="WP_166095029.1">
    <property type="nucleotide sequence ID" value="NZ_CP049871.1"/>
</dbReference>
<reference evidence="2 3" key="1">
    <citation type="submission" date="2020-03" db="EMBL/GenBank/DDBJ databases">
        <title>Sphingomonas sp. nov., isolated from fish.</title>
        <authorList>
            <person name="Hyun D.-W."/>
            <person name="Bae J.-W."/>
        </authorList>
    </citation>
    <scope>NUCLEOTIDE SEQUENCE [LARGE SCALE GENOMIC DNA]</scope>
    <source>
        <strain evidence="2 3">HDW15C</strain>
    </source>
</reference>
<proteinExistence type="predicted"/>
<protein>
    <recommendedName>
        <fullName evidence="4">Lipoprotein</fullName>
    </recommendedName>
</protein>